<keyword evidence="1" id="KW-0833">Ubl conjugation pathway</keyword>
<dbReference type="InterPro" id="IPR039164">
    <property type="entry name" value="UBR1-like"/>
</dbReference>
<keyword evidence="1" id="KW-0808">Transferase</keyword>
<dbReference type="PANTHER" id="PTHR21497">
    <property type="entry name" value="UBIQUITIN LIGASE E3 ALPHA-RELATED"/>
    <property type="match status" value="1"/>
</dbReference>
<dbReference type="EC" id="2.3.2.27" evidence="1"/>
<evidence type="ECO:0000313" key="2">
    <source>
        <dbReference type="EMBL" id="CAK9863383.1"/>
    </source>
</evidence>
<dbReference type="Proteomes" id="UP001497522">
    <property type="component" value="Chromosome 13"/>
</dbReference>
<comment type="catalytic activity">
    <reaction evidence="1">
        <text>S-ubiquitinyl-[E2 ubiquitin-conjugating enzyme]-L-cysteine + [acceptor protein]-L-lysine = [E2 ubiquitin-conjugating enzyme]-L-cysteine + N(6)-ubiquitinyl-[acceptor protein]-L-lysine.</text>
        <dbReference type="EC" id="2.3.2.27"/>
    </reaction>
</comment>
<sequence>MVQLFNVAPTVMDLIKNNDLLWKFTSVFDGVLKMSLNQRGTVSVEHETIRHKVYLRPQRDLCSIVSHSPVAVYILNERLDVFEEILKVVTYLQWMNPYTWNGPVDFENDNAWTLAIQLQINTMAIVFQLIARCYSSAECRETVKQALVEAGNPQALAEIVYICDNCSFVLFSLGYDWQNVGEWWITMSREYLALASFSAVSHIVMYDLITGQVLSLLELPLRIAA</sequence>
<evidence type="ECO:0000313" key="3">
    <source>
        <dbReference type="Proteomes" id="UP001497522"/>
    </source>
</evidence>
<dbReference type="PANTHER" id="PTHR21497:SF24">
    <property type="entry name" value="E3 UBIQUITIN-PROTEIN LIGASE UBR1"/>
    <property type="match status" value="1"/>
</dbReference>
<reference evidence="2" key="1">
    <citation type="submission" date="2024-03" db="EMBL/GenBank/DDBJ databases">
        <authorList>
            <consortium name="ELIXIR-Norway"/>
            <consortium name="Elixir Norway"/>
        </authorList>
    </citation>
    <scope>NUCLEOTIDE SEQUENCE</scope>
</reference>
<proteinExistence type="inferred from homology"/>
<accession>A0ABP1ALL0</accession>
<evidence type="ECO:0000256" key="1">
    <source>
        <dbReference type="RuleBase" id="RU366018"/>
    </source>
</evidence>
<protein>
    <recommendedName>
        <fullName evidence="1">E3 ubiquitin-protein ligase</fullName>
        <ecNumber evidence="1">2.3.2.27</ecNumber>
    </recommendedName>
</protein>
<dbReference type="EMBL" id="OZ023714">
    <property type="protein sequence ID" value="CAK9863383.1"/>
    <property type="molecule type" value="Genomic_DNA"/>
</dbReference>
<keyword evidence="1" id="KW-0479">Metal-binding</keyword>
<organism evidence="2 3">
    <name type="scientific">Sphagnum jensenii</name>
    <dbReference type="NCBI Taxonomy" id="128206"/>
    <lineage>
        <taxon>Eukaryota</taxon>
        <taxon>Viridiplantae</taxon>
        <taxon>Streptophyta</taxon>
        <taxon>Embryophyta</taxon>
        <taxon>Bryophyta</taxon>
        <taxon>Sphagnophytina</taxon>
        <taxon>Sphagnopsida</taxon>
        <taxon>Sphagnales</taxon>
        <taxon>Sphagnaceae</taxon>
        <taxon>Sphagnum</taxon>
    </lineage>
</organism>
<keyword evidence="3" id="KW-1185">Reference proteome</keyword>
<comment type="pathway">
    <text evidence="1">Protein modification; protein ubiquitination.</text>
</comment>
<keyword evidence="1" id="KW-0862">Zinc</keyword>
<keyword evidence="1" id="KW-0863">Zinc-finger</keyword>
<gene>
    <name evidence="2" type="ORF">CSSPJE1EN2_LOCUS6378</name>
</gene>
<name>A0ABP1ALL0_9BRYO</name>
<comment type="function">
    <text evidence="1">Ubiquitin ligase protein which is a component of the N-end rule pathway. Recognizes and binds to proteins bearing specific N-terminal residues that are destabilizing according to the N-end rule, leading to their ubiquitination and subsequent degradation.</text>
</comment>
<comment type="similarity">
    <text evidence="1">Belongs to the E3 ubiquitin-protein ligase UBR1-like family.</text>
</comment>